<name>A0A8S9KXE2_BRACR</name>
<evidence type="ECO:0000313" key="2">
    <source>
        <dbReference type="Proteomes" id="UP000712281"/>
    </source>
</evidence>
<organism evidence="1 2">
    <name type="scientific">Brassica cretica</name>
    <name type="common">Mustard</name>
    <dbReference type="NCBI Taxonomy" id="69181"/>
    <lineage>
        <taxon>Eukaryota</taxon>
        <taxon>Viridiplantae</taxon>
        <taxon>Streptophyta</taxon>
        <taxon>Embryophyta</taxon>
        <taxon>Tracheophyta</taxon>
        <taxon>Spermatophyta</taxon>
        <taxon>Magnoliopsida</taxon>
        <taxon>eudicotyledons</taxon>
        <taxon>Gunneridae</taxon>
        <taxon>Pentapetalae</taxon>
        <taxon>rosids</taxon>
        <taxon>malvids</taxon>
        <taxon>Brassicales</taxon>
        <taxon>Brassicaceae</taxon>
        <taxon>Brassiceae</taxon>
        <taxon>Brassica</taxon>
    </lineage>
</organism>
<evidence type="ECO:0000313" key="1">
    <source>
        <dbReference type="EMBL" id="KAF2599059.1"/>
    </source>
</evidence>
<reference evidence="1" key="1">
    <citation type="submission" date="2019-12" db="EMBL/GenBank/DDBJ databases">
        <title>Genome sequencing and annotation of Brassica cretica.</title>
        <authorList>
            <person name="Studholme D.J."/>
            <person name="Sarris P.F."/>
        </authorList>
    </citation>
    <scope>NUCLEOTIDE SEQUENCE</scope>
    <source>
        <strain evidence="1">PFS-001/15</strain>
        <tissue evidence="1">Leaf</tissue>
    </source>
</reference>
<protein>
    <submittedName>
        <fullName evidence="1">Uncharacterized protein</fullName>
    </submittedName>
</protein>
<dbReference type="AlphaFoldDB" id="A0A8S9KXE2"/>
<gene>
    <name evidence="1" type="ORF">F2Q68_00011319</name>
</gene>
<dbReference type="EMBL" id="QGKW02000717">
    <property type="protein sequence ID" value="KAF2599059.1"/>
    <property type="molecule type" value="Genomic_DNA"/>
</dbReference>
<accession>A0A8S9KXE2</accession>
<comment type="caution">
    <text evidence="1">The sequence shown here is derived from an EMBL/GenBank/DDBJ whole genome shotgun (WGS) entry which is preliminary data.</text>
</comment>
<dbReference type="Proteomes" id="UP000712281">
    <property type="component" value="Unassembled WGS sequence"/>
</dbReference>
<sequence length="77" mass="9129">MWSIKQHDLAMKDRLSKMRLLESLIAKKYPLAEYEEALKKKLDDELLSRLRVDVVRPCEMRPCESCCKEFMDGHESL</sequence>
<proteinExistence type="predicted"/>